<keyword evidence="5" id="KW-0812">Transmembrane</keyword>
<evidence type="ECO:0000256" key="13">
    <source>
        <dbReference type="SAM" id="SignalP"/>
    </source>
</evidence>
<keyword evidence="3" id="KW-1003">Cell membrane</keyword>
<protein>
    <submittedName>
        <fullName evidence="14">Chondroadherin-like</fullName>
    </submittedName>
</protein>
<evidence type="ECO:0000256" key="7">
    <source>
        <dbReference type="ARBA" id="ARBA00022737"/>
    </source>
</evidence>
<comment type="subcellular location">
    <subcellularLocation>
        <location evidence="1">Cell membrane</location>
        <topology evidence="1">Single-pass membrane protein</topology>
    </subcellularLocation>
</comment>
<evidence type="ECO:0000313" key="15">
    <source>
        <dbReference type="Proteomes" id="UP001607303"/>
    </source>
</evidence>
<evidence type="ECO:0000256" key="9">
    <source>
        <dbReference type="ARBA" id="ARBA00023065"/>
    </source>
</evidence>
<keyword evidence="2" id="KW-0813">Transport</keyword>
<keyword evidence="8" id="KW-1133">Transmembrane helix</keyword>
<dbReference type="PANTHER" id="PTHR46473">
    <property type="entry name" value="GH08155P"/>
    <property type="match status" value="1"/>
</dbReference>
<evidence type="ECO:0000256" key="5">
    <source>
        <dbReference type="ARBA" id="ARBA00022692"/>
    </source>
</evidence>
<accession>A0ABD2ANE2</accession>
<name>A0ABD2ANE2_VESMC</name>
<sequence length="307" mass="35040">MDRIFLVLFSIFNLTAMALAKCTVNNYEEGFGNRVKCSNVSLEQALDQGNNVISAILIFQSDIRQLPKDTFSRYAKTLVALNLQNCNIKDIDDDAFRGLTYLQKLTLSSNNISQVKDRWFQELMSLQQLDFSYNQITTIQSLAFERLSNLRRLDISENRLGCLESNVLQPLRALDKLRFEGNPLTFQCRAKLTLWLKDHGVNYKIDPRGPEFWLDNVLWLCAVDDSIPLGDKNEQMVECVILNLFNQLRTVWTLPVSSSIPQQCSRSRKDLTKCLMTNGHKSLTNSATNGAFIKNLLLQLRESKSSA</sequence>
<evidence type="ECO:0000256" key="11">
    <source>
        <dbReference type="ARBA" id="ARBA00023157"/>
    </source>
</evidence>
<dbReference type="Proteomes" id="UP001607303">
    <property type="component" value="Unassembled WGS sequence"/>
</dbReference>
<dbReference type="InterPro" id="IPR001611">
    <property type="entry name" value="Leu-rich_rpt"/>
</dbReference>
<dbReference type="AlphaFoldDB" id="A0ABD2ANE2"/>
<reference evidence="14 15" key="1">
    <citation type="journal article" date="2024" name="Ann. Entomol. Soc. Am.">
        <title>Genomic analyses of the southern and eastern yellowjacket wasps (Hymenoptera: Vespidae) reveal evolutionary signatures of social life.</title>
        <authorList>
            <person name="Catto M.A."/>
            <person name="Caine P.B."/>
            <person name="Orr S.E."/>
            <person name="Hunt B.G."/>
            <person name="Goodisman M.A.D."/>
        </authorList>
    </citation>
    <scope>NUCLEOTIDE SEQUENCE [LARGE SCALE GENOMIC DNA]</scope>
    <source>
        <strain evidence="14">232</strain>
        <tissue evidence="14">Head and thorax</tissue>
    </source>
</reference>
<keyword evidence="7" id="KW-0677">Repeat</keyword>
<dbReference type="GO" id="GO:0005886">
    <property type="term" value="C:plasma membrane"/>
    <property type="evidence" value="ECO:0007669"/>
    <property type="project" value="UniProtKB-SubCell"/>
</dbReference>
<evidence type="ECO:0000256" key="3">
    <source>
        <dbReference type="ARBA" id="ARBA00022475"/>
    </source>
</evidence>
<keyword evidence="6 13" id="KW-0732">Signal</keyword>
<keyword evidence="4" id="KW-0433">Leucine-rich repeat</keyword>
<dbReference type="InterPro" id="IPR051432">
    <property type="entry name" value="KCNMA1_auxiliary"/>
</dbReference>
<dbReference type="EMBL" id="JAYRBN010000116">
    <property type="protein sequence ID" value="KAL2722141.1"/>
    <property type="molecule type" value="Genomic_DNA"/>
</dbReference>
<dbReference type="SUPFAM" id="SSF52058">
    <property type="entry name" value="L domain-like"/>
    <property type="match status" value="1"/>
</dbReference>
<evidence type="ECO:0000256" key="1">
    <source>
        <dbReference type="ARBA" id="ARBA00004162"/>
    </source>
</evidence>
<dbReference type="PRINTS" id="PR00019">
    <property type="entry name" value="LEURICHRPT"/>
</dbReference>
<organism evidence="14 15">
    <name type="scientific">Vespula maculifrons</name>
    <name type="common">Eastern yellow jacket</name>
    <name type="synonym">Wasp</name>
    <dbReference type="NCBI Taxonomy" id="7453"/>
    <lineage>
        <taxon>Eukaryota</taxon>
        <taxon>Metazoa</taxon>
        <taxon>Ecdysozoa</taxon>
        <taxon>Arthropoda</taxon>
        <taxon>Hexapoda</taxon>
        <taxon>Insecta</taxon>
        <taxon>Pterygota</taxon>
        <taxon>Neoptera</taxon>
        <taxon>Endopterygota</taxon>
        <taxon>Hymenoptera</taxon>
        <taxon>Apocrita</taxon>
        <taxon>Aculeata</taxon>
        <taxon>Vespoidea</taxon>
        <taxon>Vespidae</taxon>
        <taxon>Vespinae</taxon>
        <taxon>Vespula</taxon>
    </lineage>
</organism>
<evidence type="ECO:0000256" key="6">
    <source>
        <dbReference type="ARBA" id="ARBA00022729"/>
    </source>
</evidence>
<keyword evidence="10" id="KW-0472">Membrane</keyword>
<evidence type="ECO:0000256" key="12">
    <source>
        <dbReference type="ARBA" id="ARBA00023303"/>
    </source>
</evidence>
<keyword evidence="12" id="KW-0407">Ion channel</keyword>
<comment type="caution">
    <text evidence="14">The sequence shown here is derived from an EMBL/GenBank/DDBJ whole genome shotgun (WGS) entry which is preliminary data.</text>
</comment>
<dbReference type="PANTHER" id="PTHR46473:SF10">
    <property type="entry name" value="LD45603P-RELATED"/>
    <property type="match status" value="1"/>
</dbReference>
<evidence type="ECO:0000256" key="10">
    <source>
        <dbReference type="ARBA" id="ARBA00023136"/>
    </source>
</evidence>
<dbReference type="InterPro" id="IPR032675">
    <property type="entry name" value="LRR_dom_sf"/>
</dbReference>
<dbReference type="SMART" id="SM00369">
    <property type="entry name" value="LRR_TYP"/>
    <property type="match status" value="4"/>
</dbReference>
<keyword evidence="11" id="KW-1015">Disulfide bond</keyword>
<evidence type="ECO:0000256" key="8">
    <source>
        <dbReference type="ARBA" id="ARBA00022989"/>
    </source>
</evidence>
<dbReference type="PROSITE" id="PS51450">
    <property type="entry name" value="LRR"/>
    <property type="match status" value="1"/>
</dbReference>
<dbReference type="GO" id="GO:0034220">
    <property type="term" value="P:monoatomic ion transmembrane transport"/>
    <property type="evidence" value="ECO:0007669"/>
    <property type="project" value="UniProtKB-KW"/>
</dbReference>
<evidence type="ECO:0000313" key="14">
    <source>
        <dbReference type="EMBL" id="KAL2722141.1"/>
    </source>
</evidence>
<evidence type="ECO:0000256" key="4">
    <source>
        <dbReference type="ARBA" id="ARBA00022614"/>
    </source>
</evidence>
<dbReference type="Gene3D" id="3.80.10.10">
    <property type="entry name" value="Ribonuclease Inhibitor"/>
    <property type="match status" value="1"/>
</dbReference>
<feature type="chain" id="PRO_5044886834" evidence="13">
    <location>
        <begin position="21"/>
        <end position="307"/>
    </location>
</feature>
<evidence type="ECO:0000256" key="2">
    <source>
        <dbReference type="ARBA" id="ARBA00022448"/>
    </source>
</evidence>
<dbReference type="InterPro" id="IPR003591">
    <property type="entry name" value="Leu-rich_rpt_typical-subtyp"/>
</dbReference>
<feature type="signal peptide" evidence="13">
    <location>
        <begin position="1"/>
        <end position="20"/>
    </location>
</feature>
<keyword evidence="15" id="KW-1185">Reference proteome</keyword>
<keyword evidence="9" id="KW-0406">Ion transport</keyword>
<proteinExistence type="predicted"/>
<dbReference type="Pfam" id="PF13855">
    <property type="entry name" value="LRR_8"/>
    <property type="match status" value="1"/>
</dbReference>
<gene>
    <name evidence="14" type="ORF">V1477_020961</name>
</gene>